<evidence type="ECO:0000256" key="3">
    <source>
        <dbReference type="ARBA" id="ARBA00022553"/>
    </source>
</evidence>
<dbReference type="CDD" id="cd00082">
    <property type="entry name" value="HisKA"/>
    <property type="match status" value="1"/>
</dbReference>
<dbReference type="InterPro" id="IPR036890">
    <property type="entry name" value="HATPase_C_sf"/>
</dbReference>
<dbReference type="GO" id="GO:0000155">
    <property type="term" value="F:phosphorelay sensor kinase activity"/>
    <property type="evidence" value="ECO:0007669"/>
    <property type="project" value="InterPro"/>
</dbReference>
<evidence type="ECO:0000256" key="6">
    <source>
        <dbReference type="ARBA" id="ARBA00022777"/>
    </source>
</evidence>
<feature type="domain" description="PAC" evidence="11">
    <location>
        <begin position="209"/>
        <end position="266"/>
    </location>
</feature>
<dbReference type="InterPro" id="IPR004358">
    <property type="entry name" value="Sig_transdc_His_kin-like_C"/>
</dbReference>
<evidence type="ECO:0000256" key="2">
    <source>
        <dbReference type="ARBA" id="ARBA00012438"/>
    </source>
</evidence>
<evidence type="ECO:0000256" key="5">
    <source>
        <dbReference type="ARBA" id="ARBA00022741"/>
    </source>
</evidence>
<dbReference type="InterPro" id="IPR035965">
    <property type="entry name" value="PAS-like_dom_sf"/>
</dbReference>
<evidence type="ECO:0000256" key="8">
    <source>
        <dbReference type="ARBA" id="ARBA00023012"/>
    </source>
</evidence>
<dbReference type="PANTHER" id="PTHR43065:SF34">
    <property type="entry name" value="SPORULATION KINASE A"/>
    <property type="match status" value="1"/>
</dbReference>
<evidence type="ECO:0000256" key="7">
    <source>
        <dbReference type="ARBA" id="ARBA00022840"/>
    </source>
</evidence>
<dbReference type="InterPro" id="IPR000700">
    <property type="entry name" value="PAS-assoc_C"/>
</dbReference>
<feature type="domain" description="PAS" evidence="10">
    <location>
        <begin position="18"/>
        <end position="72"/>
    </location>
</feature>
<dbReference type="Pfam" id="PF00989">
    <property type="entry name" value="PAS"/>
    <property type="match status" value="1"/>
</dbReference>
<dbReference type="EMBL" id="QTKX01000002">
    <property type="protein sequence ID" value="MBS8266146.1"/>
    <property type="molecule type" value="Genomic_DNA"/>
</dbReference>
<dbReference type="CDD" id="cd00130">
    <property type="entry name" value="PAS"/>
    <property type="match status" value="2"/>
</dbReference>
<dbReference type="PROSITE" id="PS50109">
    <property type="entry name" value="HIS_KIN"/>
    <property type="match status" value="1"/>
</dbReference>
<keyword evidence="5" id="KW-0547">Nucleotide-binding</keyword>
<dbReference type="SMART" id="SM00387">
    <property type="entry name" value="HATPase_c"/>
    <property type="match status" value="1"/>
</dbReference>
<dbReference type="Gene3D" id="3.30.450.20">
    <property type="entry name" value="PAS domain"/>
    <property type="match status" value="2"/>
</dbReference>
<protein>
    <recommendedName>
        <fullName evidence="2">histidine kinase</fullName>
        <ecNumber evidence="2">2.7.13.3</ecNumber>
    </recommendedName>
</protein>
<dbReference type="PANTHER" id="PTHR43065">
    <property type="entry name" value="SENSOR HISTIDINE KINASE"/>
    <property type="match status" value="1"/>
</dbReference>
<dbReference type="InterPro" id="IPR000014">
    <property type="entry name" value="PAS"/>
</dbReference>
<evidence type="ECO:0000259" key="11">
    <source>
        <dbReference type="PROSITE" id="PS50113"/>
    </source>
</evidence>
<keyword evidence="8" id="KW-0902">Two-component regulatory system</keyword>
<dbReference type="PROSITE" id="PS50112">
    <property type="entry name" value="PAS"/>
    <property type="match status" value="2"/>
</dbReference>
<dbReference type="GO" id="GO:0006355">
    <property type="term" value="P:regulation of DNA-templated transcription"/>
    <property type="evidence" value="ECO:0007669"/>
    <property type="project" value="InterPro"/>
</dbReference>
<sequence length="493" mass="56148">MRNSFPIFGTDDETIYNPDELLSLFLDCTADGFAIVDMENRFLRINHMYTKIFGYTEEDLIGRTFHEFSNPDFVPGIITEVKNGKTYTNMITKRFHKDGSMLDIAVSYSPFRNKHGKIIAIIAIYRDITKIVSMERELDRTRELYELITENTTDMIKVIDKNKVILYASPSHEKVISLKTEQIIGKSLSEFLTPEEDAILDRKLKEIIETGEPQILRKKFTTCDLNSVYTEYNFSPIYNERKEIESFVSVGRNITDRVKSEATIRNLDRLSVTGQLAAGVAHEIRNPLTSLKGFSKLLQTCLDKEKQSDYLAIIMNELDRIDMIVNEFMSLAKPQAVQYVNEDLKSILDSTINIINPQALMHNVQINTAYPEEDVRLSCNQHQLKQVFVNFLKNAIESMADGGDIFIELQKNGPRKVLVSISDEGTGIESDRLRYLGTPFYTTKEKGIGLGLTVSNKIIQEHSGTMKISSEKGQGTTVIVELDCFETDENFSK</sequence>
<dbReference type="RefSeq" id="WP_213371054.1">
    <property type="nucleotide sequence ID" value="NZ_QTKX01000002.1"/>
</dbReference>
<dbReference type="InterPro" id="IPR036097">
    <property type="entry name" value="HisK_dim/P_sf"/>
</dbReference>
<feature type="domain" description="Histidine kinase" evidence="9">
    <location>
        <begin position="279"/>
        <end position="486"/>
    </location>
</feature>
<evidence type="ECO:0000256" key="4">
    <source>
        <dbReference type="ARBA" id="ARBA00022679"/>
    </source>
</evidence>
<dbReference type="SMART" id="SM00388">
    <property type="entry name" value="HisKA"/>
    <property type="match status" value="1"/>
</dbReference>
<reference evidence="12 13" key="1">
    <citation type="journal article" date="2021" name="Microorganisms">
        <title>Bacterial Dimethylsulfoniopropionate Biosynthesis in the East China Sea.</title>
        <authorList>
            <person name="Liu J."/>
            <person name="Zhang Y."/>
            <person name="Liu J."/>
            <person name="Zhong H."/>
            <person name="Williams B.T."/>
            <person name="Zheng Y."/>
            <person name="Curson A.R.J."/>
            <person name="Sun C."/>
            <person name="Sun H."/>
            <person name="Song D."/>
            <person name="Wagner Mackenzie B."/>
            <person name="Bermejo Martinez A."/>
            <person name="Todd J.D."/>
            <person name="Zhang X.H."/>
        </authorList>
    </citation>
    <scope>NUCLEOTIDE SEQUENCE [LARGE SCALE GENOMIC DNA]</scope>
    <source>
        <strain evidence="12 13">ESS08</strain>
    </source>
</reference>
<dbReference type="InterPro" id="IPR005467">
    <property type="entry name" value="His_kinase_dom"/>
</dbReference>
<dbReference type="SUPFAM" id="SSF47384">
    <property type="entry name" value="Homodimeric domain of signal transducing histidine kinase"/>
    <property type="match status" value="1"/>
</dbReference>
<dbReference type="Gene3D" id="1.10.287.130">
    <property type="match status" value="1"/>
</dbReference>
<dbReference type="Gene3D" id="3.30.565.10">
    <property type="entry name" value="Histidine kinase-like ATPase, C-terminal domain"/>
    <property type="match status" value="1"/>
</dbReference>
<comment type="catalytic activity">
    <reaction evidence="1">
        <text>ATP + protein L-histidine = ADP + protein N-phospho-L-histidine.</text>
        <dbReference type="EC" id="2.7.13.3"/>
    </reaction>
</comment>
<evidence type="ECO:0000313" key="12">
    <source>
        <dbReference type="EMBL" id="MBS8266146.1"/>
    </source>
</evidence>
<keyword evidence="13" id="KW-1185">Reference proteome</keyword>
<dbReference type="SMART" id="SM00086">
    <property type="entry name" value="PAC"/>
    <property type="match status" value="2"/>
</dbReference>
<keyword evidence="7" id="KW-0067">ATP-binding</keyword>
<evidence type="ECO:0000259" key="10">
    <source>
        <dbReference type="PROSITE" id="PS50112"/>
    </source>
</evidence>
<evidence type="ECO:0000259" key="9">
    <source>
        <dbReference type="PROSITE" id="PS50109"/>
    </source>
</evidence>
<evidence type="ECO:0000256" key="1">
    <source>
        <dbReference type="ARBA" id="ARBA00000085"/>
    </source>
</evidence>
<accession>A0A944CPE9</accession>
<dbReference type="Pfam" id="PF13426">
    <property type="entry name" value="PAS_9"/>
    <property type="match status" value="1"/>
</dbReference>
<dbReference type="Pfam" id="PF00512">
    <property type="entry name" value="HisKA"/>
    <property type="match status" value="1"/>
</dbReference>
<feature type="domain" description="PAS" evidence="10">
    <location>
        <begin position="141"/>
        <end position="211"/>
    </location>
</feature>
<dbReference type="PROSITE" id="PS50113">
    <property type="entry name" value="PAC"/>
    <property type="match status" value="2"/>
</dbReference>
<dbReference type="SUPFAM" id="SSF55874">
    <property type="entry name" value="ATPase domain of HSP90 chaperone/DNA topoisomerase II/histidine kinase"/>
    <property type="match status" value="1"/>
</dbReference>
<dbReference type="PRINTS" id="PR00344">
    <property type="entry name" value="BCTRLSENSOR"/>
</dbReference>
<dbReference type="SUPFAM" id="SSF55785">
    <property type="entry name" value="PYP-like sensor domain (PAS domain)"/>
    <property type="match status" value="2"/>
</dbReference>
<evidence type="ECO:0000313" key="13">
    <source>
        <dbReference type="Proteomes" id="UP000761411"/>
    </source>
</evidence>
<dbReference type="Pfam" id="PF02518">
    <property type="entry name" value="HATPase_c"/>
    <property type="match status" value="1"/>
</dbReference>
<feature type="domain" description="PAC" evidence="11">
    <location>
        <begin position="85"/>
        <end position="140"/>
    </location>
</feature>
<organism evidence="12 13">
    <name type="scientific">Mesobacillus boroniphilus</name>
    <dbReference type="NCBI Taxonomy" id="308892"/>
    <lineage>
        <taxon>Bacteria</taxon>
        <taxon>Bacillati</taxon>
        <taxon>Bacillota</taxon>
        <taxon>Bacilli</taxon>
        <taxon>Bacillales</taxon>
        <taxon>Bacillaceae</taxon>
        <taxon>Mesobacillus</taxon>
    </lineage>
</organism>
<dbReference type="SMART" id="SM00091">
    <property type="entry name" value="PAS"/>
    <property type="match status" value="2"/>
</dbReference>
<comment type="caution">
    <text evidence="12">The sequence shown here is derived from an EMBL/GenBank/DDBJ whole genome shotgun (WGS) entry which is preliminary data.</text>
</comment>
<dbReference type="InterPro" id="IPR013767">
    <property type="entry name" value="PAS_fold"/>
</dbReference>
<keyword evidence="3" id="KW-0597">Phosphoprotein</keyword>
<dbReference type="GO" id="GO:0005524">
    <property type="term" value="F:ATP binding"/>
    <property type="evidence" value="ECO:0007669"/>
    <property type="project" value="UniProtKB-KW"/>
</dbReference>
<dbReference type="NCBIfam" id="TIGR00229">
    <property type="entry name" value="sensory_box"/>
    <property type="match status" value="2"/>
</dbReference>
<keyword evidence="6" id="KW-0418">Kinase</keyword>
<dbReference type="InterPro" id="IPR001610">
    <property type="entry name" value="PAC"/>
</dbReference>
<dbReference type="InterPro" id="IPR003594">
    <property type="entry name" value="HATPase_dom"/>
</dbReference>
<dbReference type="AlphaFoldDB" id="A0A944CPE9"/>
<gene>
    <name evidence="12" type="ORF">DYI25_17090</name>
</gene>
<dbReference type="InterPro" id="IPR003661">
    <property type="entry name" value="HisK_dim/P_dom"/>
</dbReference>
<dbReference type="EC" id="2.7.13.3" evidence="2"/>
<name>A0A944CPE9_9BACI</name>
<proteinExistence type="predicted"/>
<keyword evidence="4" id="KW-0808">Transferase</keyword>
<dbReference type="Proteomes" id="UP000761411">
    <property type="component" value="Unassembled WGS sequence"/>
</dbReference>